<reference evidence="2" key="1">
    <citation type="submission" date="2018-11" db="EMBL/GenBank/DDBJ databases">
        <authorList>
            <person name="Onetto C."/>
        </authorList>
    </citation>
    <scope>NUCLEOTIDE SEQUENCE [LARGE SCALE GENOMIC DNA]</scope>
</reference>
<protein>
    <submittedName>
        <fullName evidence="2">Uncharacterized protein</fullName>
    </submittedName>
</protein>
<dbReference type="Proteomes" id="UP000326641">
    <property type="component" value="Unassembled WGS sequence"/>
</dbReference>
<keyword evidence="3" id="KW-1185">Reference proteome</keyword>
<accession>A0A564WHD9</accession>
<dbReference type="EMBL" id="UXAT02000053">
    <property type="protein sequence ID" value="VUX47862.1"/>
    <property type="molecule type" value="Genomic_DNA"/>
</dbReference>
<proteinExistence type="predicted"/>
<feature type="region of interest" description="Disordered" evidence="1">
    <location>
        <begin position="1"/>
        <end position="24"/>
    </location>
</feature>
<evidence type="ECO:0000313" key="2">
    <source>
        <dbReference type="EMBL" id="VUX47862.1"/>
    </source>
</evidence>
<name>A0A564WHD9_9PROT</name>
<comment type="caution">
    <text evidence="2">The sequence shown here is derived from an EMBL/GenBank/DDBJ whole genome shotgun (WGS) entry which is preliminary data.</text>
</comment>
<organism evidence="2 3">
    <name type="scientific">Candidatus Defluviicoccus seviourii</name>
    <dbReference type="NCBI Taxonomy" id="2565273"/>
    <lineage>
        <taxon>Bacteria</taxon>
        <taxon>Pseudomonadati</taxon>
        <taxon>Pseudomonadota</taxon>
        <taxon>Alphaproteobacteria</taxon>
        <taxon>Rhodospirillales</taxon>
        <taxon>Rhodospirillaceae</taxon>
        <taxon>Defluviicoccus</taxon>
    </lineage>
</organism>
<dbReference type="AlphaFoldDB" id="A0A564WHD9"/>
<gene>
    <name evidence="2" type="ORF">DF3PA_80022</name>
</gene>
<evidence type="ECO:0000313" key="3">
    <source>
        <dbReference type="Proteomes" id="UP000326641"/>
    </source>
</evidence>
<evidence type="ECO:0000256" key="1">
    <source>
        <dbReference type="SAM" id="MobiDB-lite"/>
    </source>
</evidence>
<sequence length="75" mass="7762">MARPKTVPEDVPEDGAGKDVADTGPRYVVQSPLLHDGTPCIPGDTVPGAMFTADQIAYLVACGTLTPIEPEPAAE</sequence>